<reference evidence="1 2" key="1">
    <citation type="submission" date="2019-09" db="EMBL/GenBank/DDBJ databases">
        <title>Draft genome of the ectomycorrhizal ascomycete Sphaerosporella brunnea.</title>
        <authorList>
            <consortium name="DOE Joint Genome Institute"/>
            <person name="Benucci G.M."/>
            <person name="Marozzi G."/>
            <person name="Antonielli L."/>
            <person name="Sanchez S."/>
            <person name="Marco P."/>
            <person name="Wang X."/>
            <person name="Falini L.B."/>
            <person name="Barry K."/>
            <person name="Haridas S."/>
            <person name="Lipzen A."/>
            <person name="Labutti K."/>
            <person name="Grigoriev I.V."/>
            <person name="Murat C."/>
            <person name="Martin F."/>
            <person name="Albertini E."/>
            <person name="Donnini D."/>
            <person name="Bonito G."/>
        </authorList>
    </citation>
    <scope>NUCLEOTIDE SEQUENCE [LARGE SCALE GENOMIC DNA]</scope>
    <source>
        <strain evidence="1 2">Sb_GMNB300</strain>
    </source>
</reference>
<organism evidence="1 2">
    <name type="scientific">Sphaerosporella brunnea</name>
    <dbReference type="NCBI Taxonomy" id="1250544"/>
    <lineage>
        <taxon>Eukaryota</taxon>
        <taxon>Fungi</taxon>
        <taxon>Dikarya</taxon>
        <taxon>Ascomycota</taxon>
        <taxon>Pezizomycotina</taxon>
        <taxon>Pezizomycetes</taxon>
        <taxon>Pezizales</taxon>
        <taxon>Pyronemataceae</taxon>
        <taxon>Sphaerosporella</taxon>
    </lineage>
</organism>
<sequence length="167" mass="17902">MAFIRPRKECEVCLRTRVCAVLLERWGVERECSTLIRGGGGGGVVVVVVVSQRTHKPWHTHSAHVFRACSLLFSSMAATSLLTAPQRRNTQLHMPVHNRCLSGECSVSRNASCKKEGPGGGDLHGDGESVESGCASGRNQVCSSVGCFTPPSISSTKERIHGETGRS</sequence>
<keyword evidence="2" id="KW-1185">Reference proteome</keyword>
<dbReference type="InParanoid" id="A0A5J5EMQ6"/>
<proteinExistence type="predicted"/>
<dbReference type="AlphaFoldDB" id="A0A5J5EMQ6"/>
<evidence type="ECO:0000313" key="2">
    <source>
        <dbReference type="Proteomes" id="UP000326924"/>
    </source>
</evidence>
<evidence type="ECO:0000313" key="1">
    <source>
        <dbReference type="EMBL" id="KAA8898442.1"/>
    </source>
</evidence>
<dbReference type="EMBL" id="VXIS01000185">
    <property type="protein sequence ID" value="KAA8898442.1"/>
    <property type="molecule type" value="Genomic_DNA"/>
</dbReference>
<comment type="caution">
    <text evidence="1">The sequence shown here is derived from an EMBL/GenBank/DDBJ whole genome shotgun (WGS) entry which is preliminary data.</text>
</comment>
<dbReference type="Proteomes" id="UP000326924">
    <property type="component" value="Unassembled WGS sequence"/>
</dbReference>
<protein>
    <submittedName>
        <fullName evidence="1">Uncharacterized protein</fullName>
    </submittedName>
</protein>
<gene>
    <name evidence="1" type="ORF">FN846DRAFT_209443</name>
</gene>
<name>A0A5J5EMQ6_9PEZI</name>
<accession>A0A5J5EMQ6</accession>